<dbReference type="EMBL" id="ML179257">
    <property type="protein sequence ID" value="THU93158.1"/>
    <property type="molecule type" value="Genomic_DNA"/>
</dbReference>
<evidence type="ECO:0000313" key="3">
    <source>
        <dbReference type="Proteomes" id="UP000297245"/>
    </source>
</evidence>
<organism evidence="2 3">
    <name type="scientific">Dendrothele bispora (strain CBS 962.96)</name>
    <dbReference type="NCBI Taxonomy" id="1314807"/>
    <lineage>
        <taxon>Eukaryota</taxon>
        <taxon>Fungi</taxon>
        <taxon>Dikarya</taxon>
        <taxon>Basidiomycota</taxon>
        <taxon>Agaricomycotina</taxon>
        <taxon>Agaricomycetes</taxon>
        <taxon>Agaricomycetidae</taxon>
        <taxon>Agaricales</taxon>
        <taxon>Agaricales incertae sedis</taxon>
        <taxon>Dendrothele</taxon>
    </lineage>
</organism>
<gene>
    <name evidence="2" type="ORF">K435DRAFT_861782</name>
</gene>
<proteinExistence type="predicted"/>
<keyword evidence="3" id="KW-1185">Reference proteome</keyword>
<evidence type="ECO:0000313" key="2">
    <source>
        <dbReference type="EMBL" id="THU93158.1"/>
    </source>
</evidence>
<evidence type="ECO:0000256" key="1">
    <source>
        <dbReference type="SAM" id="MobiDB-lite"/>
    </source>
</evidence>
<feature type="compositionally biased region" description="Basic and acidic residues" evidence="1">
    <location>
        <begin position="61"/>
        <end position="70"/>
    </location>
</feature>
<dbReference type="Proteomes" id="UP000297245">
    <property type="component" value="Unassembled WGS sequence"/>
</dbReference>
<protein>
    <submittedName>
        <fullName evidence="2">Uncharacterized protein</fullName>
    </submittedName>
</protein>
<sequence length="70" mass="8360">MLTQLYIQTSTSTRVDPEDEIVMTGFRREVEIVKWTKKIWDLTPNEKLCDSEKEDDEEEKEKEKEKPKNA</sequence>
<accession>A0A4S8LVR8</accession>
<dbReference type="AlphaFoldDB" id="A0A4S8LVR8"/>
<feature type="region of interest" description="Disordered" evidence="1">
    <location>
        <begin position="46"/>
        <end position="70"/>
    </location>
</feature>
<name>A0A4S8LVR8_DENBC</name>
<reference evidence="2 3" key="1">
    <citation type="journal article" date="2019" name="Nat. Ecol. Evol.">
        <title>Megaphylogeny resolves global patterns of mushroom evolution.</title>
        <authorList>
            <person name="Varga T."/>
            <person name="Krizsan K."/>
            <person name="Foldi C."/>
            <person name="Dima B."/>
            <person name="Sanchez-Garcia M."/>
            <person name="Sanchez-Ramirez S."/>
            <person name="Szollosi G.J."/>
            <person name="Szarkandi J.G."/>
            <person name="Papp V."/>
            <person name="Albert L."/>
            <person name="Andreopoulos W."/>
            <person name="Angelini C."/>
            <person name="Antonin V."/>
            <person name="Barry K.W."/>
            <person name="Bougher N.L."/>
            <person name="Buchanan P."/>
            <person name="Buyck B."/>
            <person name="Bense V."/>
            <person name="Catcheside P."/>
            <person name="Chovatia M."/>
            <person name="Cooper J."/>
            <person name="Damon W."/>
            <person name="Desjardin D."/>
            <person name="Finy P."/>
            <person name="Geml J."/>
            <person name="Haridas S."/>
            <person name="Hughes K."/>
            <person name="Justo A."/>
            <person name="Karasinski D."/>
            <person name="Kautmanova I."/>
            <person name="Kiss B."/>
            <person name="Kocsube S."/>
            <person name="Kotiranta H."/>
            <person name="LaButti K.M."/>
            <person name="Lechner B.E."/>
            <person name="Liimatainen K."/>
            <person name="Lipzen A."/>
            <person name="Lukacs Z."/>
            <person name="Mihaltcheva S."/>
            <person name="Morgado L.N."/>
            <person name="Niskanen T."/>
            <person name="Noordeloos M.E."/>
            <person name="Ohm R.A."/>
            <person name="Ortiz-Santana B."/>
            <person name="Ovrebo C."/>
            <person name="Racz N."/>
            <person name="Riley R."/>
            <person name="Savchenko A."/>
            <person name="Shiryaev A."/>
            <person name="Soop K."/>
            <person name="Spirin V."/>
            <person name="Szebenyi C."/>
            <person name="Tomsovsky M."/>
            <person name="Tulloss R.E."/>
            <person name="Uehling J."/>
            <person name="Grigoriev I.V."/>
            <person name="Vagvolgyi C."/>
            <person name="Papp T."/>
            <person name="Martin F.M."/>
            <person name="Miettinen O."/>
            <person name="Hibbett D.S."/>
            <person name="Nagy L.G."/>
        </authorList>
    </citation>
    <scope>NUCLEOTIDE SEQUENCE [LARGE SCALE GENOMIC DNA]</scope>
    <source>
        <strain evidence="2 3">CBS 962.96</strain>
    </source>
</reference>